<sequence length="119" mass="13346">MAAEIYLECDGKEYSVSLNDSQEAKEFLKQLPQELKFEDYGAFERIAYLTKKLAPVGPANGFTPLTGDLTYYAPWGNLAVFIKDFRPSTGLYSLGTLSPEALKSIKESGSRKIRFYSKD</sequence>
<keyword evidence="3" id="KW-1185">Reference proteome</keyword>
<dbReference type="Proteomes" id="UP000214610">
    <property type="component" value="Unassembled WGS sequence"/>
</dbReference>
<evidence type="ECO:0000313" key="3">
    <source>
        <dbReference type="Proteomes" id="UP000214610"/>
    </source>
</evidence>
<feature type="domain" description="Cyclophilin-like" evidence="1">
    <location>
        <begin position="8"/>
        <end position="114"/>
    </location>
</feature>
<comment type="caution">
    <text evidence="2">The sequence shown here is derived from an EMBL/GenBank/DDBJ whole genome shotgun (WGS) entry which is preliminary data.</text>
</comment>
<proteinExistence type="predicted"/>
<dbReference type="InterPro" id="IPR029000">
    <property type="entry name" value="Cyclophilin-like_dom_sf"/>
</dbReference>
<dbReference type="InterPro" id="IPR041183">
    <property type="entry name" value="Cyclophilin-like"/>
</dbReference>
<organism evidence="2 3">
    <name type="scientific">Turicimonas muris</name>
    <dbReference type="NCBI Taxonomy" id="1796652"/>
    <lineage>
        <taxon>Bacteria</taxon>
        <taxon>Pseudomonadati</taxon>
        <taxon>Pseudomonadota</taxon>
        <taxon>Betaproteobacteria</taxon>
        <taxon>Burkholderiales</taxon>
        <taxon>Sutterellaceae</taxon>
        <taxon>Turicimonas</taxon>
    </lineage>
</organism>
<protein>
    <recommendedName>
        <fullName evidence="1">Cyclophilin-like domain-containing protein</fullName>
    </recommendedName>
</protein>
<reference evidence="3" key="1">
    <citation type="submission" date="2017-05" db="EMBL/GenBank/DDBJ databases">
        <title>Improved OligoMM genomes.</title>
        <authorList>
            <person name="Garzetti D."/>
        </authorList>
    </citation>
    <scope>NUCLEOTIDE SEQUENCE [LARGE SCALE GENOMIC DNA]</scope>
    <source>
        <strain evidence="3">YL45</strain>
    </source>
</reference>
<dbReference type="EMBL" id="NHMP01000003">
    <property type="protein sequence ID" value="OXE49877.1"/>
    <property type="molecule type" value="Genomic_DNA"/>
</dbReference>
<evidence type="ECO:0000313" key="2">
    <source>
        <dbReference type="EMBL" id="OXE49877.1"/>
    </source>
</evidence>
<dbReference type="Gene3D" id="2.40.100.20">
    <property type="match status" value="1"/>
</dbReference>
<dbReference type="AlphaFoldDB" id="A0A227KP56"/>
<gene>
    <name evidence="2" type="ORF">ADH67_06955</name>
</gene>
<evidence type="ECO:0000259" key="1">
    <source>
        <dbReference type="Pfam" id="PF18050"/>
    </source>
</evidence>
<dbReference type="SUPFAM" id="SSF50891">
    <property type="entry name" value="Cyclophilin-like"/>
    <property type="match status" value="1"/>
</dbReference>
<accession>A0A227KP56</accession>
<dbReference type="Pfam" id="PF18050">
    <property type="entry name" value="Cyclophil_like2"/>
    <property type="match status" value="1"/>
</dbReference>
<name>A0A227KP56_9BURK</name>